<comment type="caution">
    <text evidence="1">The sequence shown here is derived from an EMBL/GenBank/DDBJ whole genome shotgun (WGS) entry which is preliminary data.</text>
</comment>
<evidence type="ECO:0000313" key="1">
    <source>
        <dbReference type="EMBL" id="ORZ36611.1"/>
    </source>
</evidence>
<gene>
    <name evidence="1" type="ORF">BCR44DRAFT_124204</name>
</gene>
<evidence type="ECO:0000313" key="2">
    <source>
        <dbReference type="Proteomes" id="UP000193411"/>
    </source>
</evidence>
<name>A0A1Y2HS32_9FUNG</name>
<reference evidence="1 2" key="1">
    <citation type="submission" date="2016-07" db="EMBL/GenBank/DDBJ databases">
        <title>Pervasive Adenine N6-methylation of Active Genes in Fungi.</title>
        <authorList>
            <consortium name="DOE Joint Genome Institute"/>
            <person name="Mondo S.J."/>
            <person name="Dannebaum R.O."/>
            <person name="Kuo R.C."/>
            <person name="Labutti K."/>
            <person name="Haridas S."/>
            <person name="Kuo A."/>
            <person name="Salamov A."/>
            <person name="Ahrendt S.R."/>
            <person name="Lipzen A."/>
            <person name="Sullivan W."/>
            <person name="Andreopoulos W.B."/>
            <person name="Clum A."/>
            <person name="Lindquist E."/>
            <person name="Daum C."/>
            <person name="Ramamoorthy G.K."/>
            <person name="Gryganskyi A."/>
            <person name="Culley D."/>
            <person name="Magnuson J.K."/>
            <person name="James T.Y."/>
            <person name="O'Malley M.A."/>
            <person name="Stajich J.E."/>
            <person name="Spatafora J.W."/>
            <person name="Visel A."/>
            <person name="Grigoriev I.V."/>
        </authorList>
    </citation>
    <scope>NUCLEOTIDE SEQUENCE [LARGE SCALE GENOMIC DNA]</scope>
    <source>
        <strain evidence="1 2">PL171</strain>
    </source>
</reference>
<dbReference type="EMBL" id="MCFL01000016">
    <property type="protein sequence ID" value="ORZ36611.1"/>
    <property type="molecule type" value="Genomic_DNA"/>
</dbReference>
<protein>
    <submittedName>
        <fullName evidence="1">Uncharacterized protein</fullName>
    </submittedName>
</protein>
<accession>A0A1Y2HS32</accession>
<dbReference type="STRING" id="765915.A0A1Y2HS32"/>
<dbReference type="OrthoDB" id="515064at2759"/>
<organism evidence="1 2">
    <name type="scientific">Catenaria anguillulae PL171</name>
    <dbReference type="NCBI Taxonomy" id="765915"/>
    <lineage>
        <taxon>Eukaryota</taxon>
        <taxon>Fungi</taxon>
        <taxon>Fungi incertae sedis</taxon>
        <taxon>Blastocladiomycota</taxon>
        <taxon>Blastocladiomycetes</taxon>
        <taxon>Blastocladiales</taxon>
        <taxon>Catenariaceae</taxon>
        <taxon>Catenaria</taxon>
    </lineage>
</organism>
<feature type="non-terminal residue" evidence="1">
    <location>
        <position position="68"/>
    </location>
</feature>
<proteinExistence type="predicted"/>
<dbReference type="Proteomes" id="UP000193411">
    <property type="component" value="Unassembled WGS sequence"/>
</dbReference>
<dbReference type="AlphaFoldDB" id="A0A1Y2HS32"/>
<sequence length="68" mass="7636">MHHRFIDTAAKFSDSIFSIVQLHGSTGQYRIECHDCPGKTYAVGPGLSLVNFEVHLRTNGHVQRVQAR</sequence>
<keyword evidence="2" id="KW-1185">Reference proteome</keyword>